<dbReference type="NCBIfam" id="TIGR00172">
    <property type="entry name" value="maf"/>
    <property type="match status" value="1"/>
</dbReference>
<comment type="similarity">
    <text evidence="5">Belongs to the Maf family. YceF subfamily.</text>
</comment>
<dbReference type="EMBL" id="LYDR01000063">
    <property type="protein sequence ID" value="ODA32771.1"/>
    <property type="molecule type" value="Genomic_DNA"/>
</dbReference>
<dbReference type="STRING" id="1841610.A6X21_20790"/>
<dbReference type="Proteomes" id="UP000094828">
    <property type="component" value="Unassembled WGS sequence"/>
</dbReference>
<dbReference type="HAMAP" id="MF_00528">
    <property type="entry name" value="Maf"/>
    <property type="match status" value="1"/>
</dbReference>
<evidence type="ECO:0000256" key="1">
    <source>
        <dbReference type="ARBA" id="ARBA00004496"/>
    </source>
</evidence>
<dbReference type="PANTHER" id="PTHR43213:SF10">
    <property type="entry name" value="7-METHYL-GTP PYROPHOSPHATASE"/>
    <property type="match status" value="1"/>
</dbReference>
<comment type="catalytic activity">
    <reaction evidence="5">
        <text>N(7)-methyl-GTP + H2O = N(7)-methyl-GMP + diphosphate + H(+)</text>
        <dbReference type="Rhea" id="RHEA:58744"/>
        <dbReference type="ChEBI" id="CHEBI:15377"/>
        <dbReference type="ChEBI" id="CHEBI:15378"/>
        <dbReference type="ChEBI" id="CHEBI:33019"/>
        <dbReference type="ChEBI" id="CHEBI:58285"/>
        <dbReference type="ChEBI" id="CHEBI:87133"/>
    </reaction>
</comment>
<dbReference type="EC" id="3.6.1.-" evidence="5"/>
<dbReference type="GO" id="GO:0005737">
    <property type="term" value="C:cytoplasm"/>
    <property type="evidence" value="ECO:0007669"/>
    <property type="project" value="UniProtKB-SubCell"/>
</dbReference>
<comment type="cofactor">
    <cofactor evidence="5">
        <name>a divalent metal cation</name>
        <dbReference type="ChEBI" id="CHEBI:60240"/>
    </cofactor>
</comment>
<dbReference type="CDD" id="cd00555">
    <property type="entry name" value="Maf"/>
    <property type="match status" value="1"/>
</dbReference>
<name>A0A1C3EHQ3_9PLAN</name>
<feature type="site" description="Important for substrate specificity" evidence="5">
    <location>
        <position position="75"/>
    </location>
</feature>
<dbReference type="GO" id="GO:0047429">
    <property type="term" value="F:nucleoside triphosphate diphosphatase activity"/>
    <property type="evidence" value="ECO:0007669"/>
    <property type="project" value="InterPro"/>
</dbReference>
<accession>A0A1C3EHQ3</accession>
<keyword evidence="7" id="KW-1185">Reference proteome</keyword>
<keyword evidence="2 5" id="KW-0963">Cytoplasm</keyword>
<dbReference type="PANTHER" id="PTHR43213">
    <property type="entry name" value="BIFUNCTIONAL DTTP/UTP PYROPHOSPHATASE/METHYLTRANSFERASE PROTEIN-RELATED"/>
    <property type="match status" value="1"/>
</dbReference>
<dbReference type="GO" id="GO:0009117">
    <property type="term" value="P:nucleotide metabolic process"/>
    <property type="evidence" value="ECO:0007669"/>
    <property type="project" value="UniProtKB-KW"/>
</dbReference>
<evidence type="ECO:0000256" key="3">
    <source>
        <dbReference type="ARBA" id="ARBA00022801"/>
    </source>
</evidence>
<keyword evidence="3 5" id="KW-0378">Hydrolase</keyword>
<feature type="active site" description="Proton acceptor" evidence="5">
    <location>
        <position position="74"/>
    </location>
</feature>
<proteinExistence type="inferred from homology"/>
<dbReference type="AlphaFoldDB" id="A0A1C3EHQ3"/>
<evidence type="ECO:0000313" key="6">
    <source>
        <dbReference type="EMBL" id="ODA32771.1"/>
    </source>
</evidence>
<feature type="site" description="Important for substrate specificity" evidence="5">
    <location>
        <position position="157"/>
    </location>
</feature>
<dbReference type="RefSeq" id="WP_068847303.1">
    <property type="nucleotide sequence ID" value="NZ_LYDR01000063.1"/>
</dbReference>
<dbReference type="Gene3D" id="3.90.950.10">
    <property type="match status" value="1"/>
</dbReference>
<feature type="site" description="Important for substrate specificity" evidence="5">
    <location>
        <position position="15"/>
    </location>
</feature>
<keyword evidence="4 5" id="KW-0546">Nucleotide metabolism</keyword>
<reference evidence="6 7" key="1">
    <citation type="submission" date="2016-05" db="EMBL/GenBank/DDBJ databases">
        <title>Genomic and physiological characterization of Planctopirus sp. isolated from fresh water lake.</title>
        <authorList>
            <person name="Subhash Y."/>
            <person name="Ramana C."/>
        </authorList>
    </citation>
    <scope>NUCLEOTIDE SEQUENCE [LARGE SCALE GENOMIC DNA]</scope>
    <source>
        <strain evidence="6 7">JC280</strain>
    </source>
</reference>
<gene>
    <name evidence="6" type="ORF">A6X21_20790</name>
</gene>
<evidence type="ECO:0000256" key="2">
    <source>
        <dbReference type="ARBA" id="ARBA00022490"/>
    </source>
</evidence>
<dbReference type="Pfam" id="PF02545">
    <property type="entry name" value="Maf"/>
    <property type="match status" value="1"/>
</dbReference>
<evidence type="ECO:0000256" key="5">
    <source>
        <dbReference type="HAMAP-Rule" id="MF_00528"/>
    </source>
</evidence>
<dbReference type="PIRSF" id="PIRSF006305">
    <property type="entry name" value="Maf"/>
    <property type="match status" value="1"/>
</dbReference>
<sequence length="195" mass="21759">MAHPPPLILASTSKYRRELLERLRIPFTCEPPGVDESRWKEQRLEASRLAQELATAKSQAVWQKHPDSIVIGSDQVAEISGEILDKPGSFDRAAQQLQRLAGQTHSLWTAVAISSPEGCQSFLDQTLLTMRALTQDEIHRYLTADKPFDCAGSYKLESLGISLFEKIISADQTAIIGLPLMATAHHLRRRGYQIP</sequence>
<comment type="function">
    <text evidence="5">Nucleoside triphosphate pyrophosphatase that hydrolyzes 7-methyl-GTP (m(7)GTP). May have a dual role in cell division arrest and in preventing the incorporation of modified nucleotides into cellular nucleic acids.</text>
</comment>
<protein>
    <recommendedName>
        <fullName evidence="5">7-methyl-GTP pyrophosphatase</fullName>
        <shortName evidence="5">m(7)GTP pyrophosphatase</shortName>
        <ecNumber evidence="5">3.6.1.-</ecNumber>
    </recommendedName>
</protein>
<evidence type="ECO:0000313" key="7">
    <source>
        <dbReference type="Proteomes" id="UP000094828"/>
    </source>
</evidence>
<comment type="caution">
    <text evidence="6">The sequence shown here is derived from an EMBL/GenBank/DDBJ whole genome shotgun (WGS) entry which is preliminary data.</text>
</comment>
<evidence type="ECO:0000256" key="4">
    <source>
        <dbReference type="ARBA" id="ARBA00023080"/>
    </source>
</evidence>
<dbReference type="InterPro" id="IPR029001">
    <property type="entry name" value="ITPase-like_fam"/>
</dbReference>
<dbReference type="SUPFAM" id="SSF52972">
    <property type="entry name" value="ITPase-like"/>
    <property type="match status" value="1"/>
</dbReference>
<comment type="caution">
    <text evidence="5">Lacks conserved residue(s) required for the propagation of feature annotation.</text>
</comment>
<comment type="subcellular location">
    <subcellularLocation>
        <location evidence="1 5">Cytoplasm</location>
    </subcellularLocation>
</comment>
<organism evidence="6 7">
    <name type="scientific">Planctopirus hydrillae</name>
    <dbReference type="NCBI Taxonomy" id="1841610"/>
    <lineage>
        <taxon>Bacteria</taxon>
        <taxon>Pseudomonadati</taxon>
        <taxon>Planctomycetota</taxon>
        <taxon>Planctomycetia</taxon>
        <taxon>Planctomycetales</taxon>
        <taxon>Planctomycetaceae</taxon>
        <taxon>Planctopirus</taxon>
    </lineage>
</organism>
<dbReference type="InterPro" id="IPR003697">
    <property type="entry name" value="Maf-like"/>
</dbReference>